<dbReference type="Pfam" id="PF08279">
    <property type="entry name" value="HTH_11"/>
    <property type="match status" value="1"/>
</dbReference>
<dbReference type="Pfam" id="PF25583">
    <property type="entry name" value="WCX"/>
    <property type="match status" value="1"/>
</dbReference>
<dbReference type="GO" id="GO:0003700">
    <property type="term" value="F:DNA-binding transcription factor activity"/>
    <property type="evidence" value="ECO:0007669"/>
    <property type="project" value="InterPro"/>
</dbReference>
<evidence type="ECO:0000313" key="4">
    <source>
        <dbReference type="EMBL" id="KUO96478.1"/>
    </source>
</evidence>
<evidence type="ECO:0000256" key="2">
    <source>
        <dbReference type="ARBA" id="ARBA00023163"/>
    </source>
</evidence>
<dbReference type="SMART" id="SM00420">
    <property type="entry name" value="HTH_DEOR"/>
    <property type="match status" value="1"/>
</dbReference>
<proteinExistence type="predicted"/>
<dbReference type="InterPro" id="IPR001034">
    <property type="entry name" value="DeoR_HTH"/>
</dbReference>
<protein>
    <recommendedName>
        <fullName evidence="3">HTH deoR-type domain-containing protein</fullName>
    </recommendedName>
</protein>
<dbReference type="AlphaFoldDB" id="A0A101XS18"/>
<evidence type="ECO:0000313" key="5">
    <source>
        <dbReference type="Proteomes" id="UP000053557"/>
    </source>
</evidence>
<sequence>MFESRDLKMAGRLFALADQIYRNPRYYTARQLANLFSVSERTIRRDIHNLEDLGIRVESEEQGGYFIFADLGKMPVALTSDERIAFKIIPHLLKGIEVDVHLTPVMQAYFSAINKVSESLGFSSNVTPQFNDLGDRILLESGSSSISISDISRTHSWTMELFYAMEKRLTTEIVYHSFNSNQTTTRLINPYYLLPRNNSLYVIGYCHLRCEYRTFKMSRIKRVAVTNKRFILESDFSLDNFLHFAWGVYKLDEPIQVVLAFTSAVSRYIKEELNSSRVLRTWEDNRGRYIVEIMTSWNPEVQRWIQQFGSNVEILSPAALRDWMLEEHEKIVRCYRVEKSVQEG</sequence>
<evidence type="ECO:0000256" key="1">
    <source>
        <dbReference type="ARBA" id="ARBA00023015"/>
    </source>
</evidence>
<name>A0A101XS18_9BACL</name>
<dbReference type="InterPro" id="IPR013196">
    <property type="entry name" value="HTH_11"/>
</dbReference>
<keyword evidence="5" id="KW-1185">Reference proteome</keyword>
<dbReference type="InterPro" id="IPR036388">
    <property type="entry name" value="WH-like_DNA-bd_sf"/>
</dbReference>
<dbReference type="PANTHER" id="PTHR34580:SF1">
    <property type="entry name" value="PROTEIN PAFC"/>
    <property type="match status" value="1"/>
</dbReference>
<dbReference type="Pfam" id="PF13280">
    <property type="entry name" value="WYL"/>
    <property type="match status" value="1"/>
</dbReference>
<organism evidence="4 5">
    <name type="scientific">Ferroacidibacillus organovorans</name>
    <dbReference type="NCBI Taxonomy" id="1765683"/>
    <lineage>
        <taxon>Bacteria</taxon>
        <taxon>Bacillati</taxon>
        <taxon>Bacillota</taxon>
        <taxon>Bacilli</taxon>
        <taxon>Bacillales</taxon>
        <taxon>Alicyclobacillaceae</taxon>
        <taxon>Ferroacidibacillus</taxon>
    </lineage>
</organism>
<keyword evidence="1" id="KW-0805">Transcription regulation</keyword>
<dbReference type="Gene3D" id="1.10.10.10">
    <property type="entry name" value="Winged helix-like DNA-binding domain superfamily/Winged helix DNA-binding domain"/>
    <property type="match status" value="1"/>
</dbReference>
<dbReference type="PANTHER" id="PTHR34580">
    <property type="match status" value="1"/>
</dbReference>
<comment type="caution">
    <text evidence="4">The sequence shown here is derived from an EMBL/GenBank/DDBJ whole genome shotgun (WGS) entry which is preliminary data.</text>
</comment>
<dbReference type="InterPro" id="IPR026881">
    <property type="entry name" value="WYL_dom"/>
</dbReference>
<dbReference type="Proteomes" id="UP000053557">
    <property type="component" value="Unassembled WGS sequence"/>
</dbReference>
<dbReference type="SUPFAM" id="SSF46785">
    <property type="entry name" value="Winged helix' DNA-binding domain"/>
    <property type="match status" value="1"/>
</dbReference>
<evidence type="ECO:0000259" key="3">
    <source>
        <dbReference type="SMART" id="SM00420"/>
    </source>
</evidence>
<keyword evidence="2" id="KW-0804">Transcription</keyword>
<dbReference type="OrthoDB" id="9815009at2"/>
<dbReference type="InterPro" id="IPR057727">
    <property type="entry name" value="WCX_dom"/>
</dbReference>
<dbReference type="PROSITE" id="PS52050">
    <property type="entry name" value="WYL"/>
    <property type="match status" value="1"/>
</dbReference>
<feature type="domain" description="HTH deoR-type" evidence="3">
    <location>
        <begin position="12"/>
        <end position="59"/>
    </location>
</feature>
<gene>
    <name evidence="4" type="ORF">ATW55_01170</name>
</gene>
<dbReference type="InterPro" id="IPR051534">
    <property type="entry name" value="CBASS_pafABC_assoc_protein"/>
</dbReference>
<dbReference type="EMBL" id="LPVJ01000018">
    <property type="protein sequence ID" value="KUO96478.1"/>
    <property type="molecule type" value="Genomic_DNA"/>
</dbReference>
<reference evidence="4 5" key="1">
    <citation type="submission" date="2015-12" db="EMBL/GenBank/DDBJ databases">
        <title>Draft genome sequence of Acidibacillus ferrooxidans ITV001, isolated from a chalcopyrite acid mine drainage site in Brazil.</title>
        <authorList>
            <person name="Dall'Agnol H."/>
            <person name="Nancucheo I."/>
            <person name="Johnson B."/>
            <person name="Oliveira R."/>
            <person name="Leite L."/>
            <person name="Pylro V."/>
            <person name="Nunes G.L."/>
            <person name="Tzotzos G."/>
            <person name="Fernandes G.R."/>
            <person name="Dutra J."/>
            <person name="Orellana S.C."/>
            <person name="Oliveira G."/>
        </authorList>
    </citation>
    <scope>NUCLEOTIDE SEQUENCE [LARGE SCALE GENOMIC DNA]</scope>
    <source>
        <strain evidence="5">ITV01</strain>
    </source>
</reference>
<dbReference type="InterPro" id="IPR036390">
    <property type="entry name" value="WH_DNA-bd_sf"/>
</dbReference>
<dbReference type="RefSeq" id="WP_067714003.1">
    <property type="nucleotide sequence ID" value="NZ_LPVJ01000018.1"/>
</dbReference>
<accession>A0A101XS18</accession>